<dbReference type="AlphaFoldDB" id="A0A834IFJ3"/>
<comment type="caution">
    <text evidence="2">The sequence shown here is derived from an EMBL/GenBank/DDBJ whole genome shotgun (WGS) entry which is preliminary data.</text>
</comment>
<evidence type="ECO:0000313" key="3">
    <source>
        <dbReference type="Proteomes" id="UP000625711"/>
    </source>
</evidence>
<evidence type="ECO:0000256" key="1">
    <source>
        <dbReference type="SAM" id="MobiDB-lite"/>
    </source>
</evidence>
<gene>
    <name evidence="2" type="ORF">GWI33_009398</name>
</gene>
<accession>A0A834IFJ3</accession>
<name>A0A834IFJ3_RHYFE</name>
<protein>
    <submittedName>
        <fullName evidence="2">Uncharacterized protein</fullName>
    </submittedName>
</protein>
<keyword evidence="3" id="KW-1185">Reference proteome</keyword>
<sequence>MEVAFNLQFKEVTYQCCQLSIDQNVDGVRRPKFSTGTDAAMRMIKPPVLVRPLFTKFVSAPLRSGPRHRREERGKSRERNEKKDSNITSTTNFQSISLRKGEYLVRRLHRS</sequence>
<reference evidence="2" key="1">
    <citation type="submission" date="2020-08" db="EMBL/GenBank/DDBJ databases">
        <title>Genome sequencing and assembly of the red palm weevil Rhynchophorus ferrugineus.</title>
        <authorList>
            <person name="Dias G.B."/>
            <person name="Bergman C.M."/>
            <person name="Manee M."/>
        </authorList>
    </citation>
    <scope>NUCLEOTIDE SEQUENCE</scope>
    <source>
        <strain evidence="2">AA-2017</strain>
        <tissue evidence="2">Whole larva</tissue>
    </source>
</reference>
<organism evidence="2 3">
    <name type="scientific">Rhynchophorus ferrugineus</name>
    <name type="common">Red palm weevil</name>
    <name type="synonym">Curculio ferrugineus</name>
    <dbReference type="NCBI Taxonomy" id="354439"/>
    <lineage>
        <taxon>Eukaryota</taxon>
        <taxon>Metazoa</taxon>
        <taxon>Ecdysozoa</taxon>
        <taxon>Arthropoda</taxon>
        <taxon>Hexapoda</taxon>
        <taxon>Insecta</taxon>
        <taxon>Pterygota</taxon>
        <taxon>Neoptera</taxon>
        <taxon>Endopterygota</taxon>
        <taxon>Coleoptera</taxon>
        <taxon>Polyphaga</taxon>
        <taxon>Cucujiformia</taxon>
        <taxon>Curculionidae</taxon>
        <taxon>Dryophthorinae</taxon>
        <taxon>Rhynchophorus</taxon>
    </lineage>
</organism>
<proteinExistence type="predicted"/>
<evidence type="ECO:0000313" key="2">
    <source>
        <dbReference type="EMBL" id="KAF7277150.1"/>
    </source>
</evidence>
<feature type="region of interest" description="Disordered" evidence="1">
    <location>
        <begin position="60"/>
        <end position="94"/>
    </location>
</feature>
<dbReference type="Proteomes" id="UP000625711">
    <property type="component" value="Unassembled WGS sequence"/>
</dbReference>
<feature type="compositionally biased region" description="Basic and acidic residues" evidence="1">
    <location>
        <begin position="69"/>
        <end position="85"/>
    </location>
</feature>
<dbReference type="EMBL" id="JAACXV010003910">
    <property type="protein sequence ID" value="KAF7277150.1"/>
    <property type="molecule type" value="Genomic_DNA"/>
</dbReference>